<dbReference type="EMBL" id="JBEAFC010000004">
    <property type="protein sequence ID" value="KAL1558482.1"/>
    <property type="molecule type" value="Genomic_DNA"/>
</dbReference>
<evidence type="ECO:0000313" key="3">
    <source>
        <dbReference type="Proteomes" id="UP001567538"/>
    </source>
</evidence>
<accession>A0ABD1HQF8</accession>
<reference evidence="2 3" key="1">
    <citation type="submission" date="2024-06" db="EMBL/GenBank/DDBJ databases">
        <title>A chromosome level genome sequence of Diviner's sage (Salvia divinorum).</title>
        <authorList>
            <person name="Ford S.A."/>
            <person name="Ro D.-K."/>
            <person name="Ness R.W."/>
            <person name="Phillips M.A."/>
        </authorList>
    </citation>
    <scope>NUCLEOTIDE SEQUENCE [LARGE SCALE GENOMIC DNA]</scope>
    <source>
        <strain evidence="2">SAF-2024a</strain>
        <tissue evidence="2">Leaf</tissue>
    </source>
</reference>
<sequence>MMSESTKKKSDEEPSCYEIDDACEEVTSTTAKPVVRADRKPFTDVEETTDRESTTEPGIYFIDVAPDGKLRTRLEKGRVLPKVQDVNTLGVGLSNPSSHASSCGSNSPIGWWPHLQK</sequence>
<comment type="caution">
    <text evidence="2">The sequence shown here is derived from an EMBL/GenBank/DDBJ whole genome shotgun (WGS) entry which is preliminary data.</text>
</comment>
<keyword evidence="3" id="KW-1185">Reference proteome</keyword>
<dbReference type="AlphaFoldDB" id="A0ABD1HQF8"/>
<organism evidence="2 3">
    <name type="scientific">Salvia divinorum</name>
    <name type="common">Maria pastora</name>
    <name type="synonym">Diviner's sage</name>
    <dbReference type="NCBI Taxonomy" id="28513"/>
    <lineage>
        <taxon>Eukaryota</taxon>
        <taxon>Viridiplantae</taxon>
        <taxon>Streptophyta</taxon>
        <taxon>Embryophyta</taxon>
        <taxon>Tracheophyta</taxon>
        <taxon>Spermatophyta</taxon>
        <taxon>Magnoliopsida</taxon>
        <taxon>eudicotyledons</taxon>
        <taxon>Gunneridae</taxon>
        <taxon>Pentapetalae</taxon>
        <taxon>asterids</taxon>
        <taxon>lamiids</taxon>
        <taxon>Lamiales</taxon>
        <taxon>Lamiaceae</taxon>
        <taxon>Nepetoideae</taxon>
        <taxon>Mentheae</taxon>
        <taxon>Salviinae</taxon>
        <taxon>Salvia</taxon>
        <taxon>Salvia subgen. Calosphace</taxon>
    </lineage>
</organism>
<name>A0ABD1HQF8_SALDI</name>
<feature type="region of interest" description="Disordered" evidence="1">
    <location>
        <begin position="93"/>
        <end position="117"/>
    </location>
</feature>
<evidence type="ECO:0000313" key="2">
    <source>
        <dbReference type="EMBL" id="KAL1558482.1"/>
    </source>
</evidence>
<protein>
    <submittedName>
        <fullName evidence="2">Uncharacterized protein</fullName>
    </submittedName>
</protein>
<evidence type="ECO:0000256" key="1">
    <source>
        <dbReference type="SAM" id="MobiDB-lite"/>
    </source>
</evidence>
<gene>
    <name evidence="2" type="ORF">AAHA92_08941</name>
</gene>
<proteinExistence type="predicted"/>
<dbReference type="Proteomes" id="UP001567538">
    <property type="component" value="Unassembled WGS sequence"/>
</dbReference>
<feature type="compositionally biased region" description="Polar residues" evidence="1">
    <location>
        <begin position="94"/>
        <end position="108"/>
    </location>
</feature>